<reference evidence="1" key="1">
    <citation type="submission" date="2020-05" db="EMBL/GenBank/DDBJ databases">
        <title>Mycena genomes resolve the evolution of fungal bioluminescence.</title>
        <authorList>
            <person name="Tsai I.J."/>
        </authorList>
    </citation>
    <scope>NUCLEOTIDE SEQUENCE</scope>
    <source>
        <strain evidence="1">171206Taipei</strain>
    </source>
</reference>
<organism evidence="1 2">
    <name type="scientific">Mycena indigotica</name>
    <dbReference type="NCBI Taxonomy" id="2126181"/>
    <lineage>
        <taxon>Eukaryota</taxon>
        <taxon>Fungi</taxon>
        <taxon>Dikarya</taxon>
        <taxon>Basidiomycota</taxon>
        <taxon>Agaricomycotina</taxon>
        <taxon>Agaricomycetes</taxon>
        <taxon>Agaricomycetidae</taxon>
        <taxon>Agaricales</taxon>
        <taxon>Marasmiineae</taxon>
        <taxon>Mycenaceae</taxon>
        <taxon>Mycena</taxon>
    </lineage>
</organism>
<dbReference type="Proteomes" id="UP000636479">
    <property type="component" value="Unassembled WGS sequence"/>
</dbReference>
<dbReference type="EMBL" id="JACAZF010000001">
    <property type="protein sequence ID" value="KAF7316430.1"/>
    <property type="molecule type" value="Genomic_DNA"/>
</dbReference>
<dbReference type="GeneID" id="59341059"/>
<comment type="caution">
    <text evidence="1">The sequence shown here is derived from an EMBL/GenBank/DDBJ whole genome shotgun (WGS) entry which is preliminary data.</text>
</comment>
<dbReference type="OrthoDB" id="2712987at2759"/>
<gene>
    <name evidence="1" type="ORF">MIND_00162000</name>
</gene>
<accession>A0A8H6TCR9</accession>
<keyword evidence="2" id="KW-1185">Reference proteome</keyword>
<sequence>MFLSATLVLNPPCFNSSSLPSPTQTLMTTIGVSTKIWERNQHWSLYQQCGVWDKSTRSVQVWECIRDHDSVPGTEPPNTLYWRFIGRR</sequence>
<evidence type="ECO:0000313" key="1">
    <source>
        <dbReference type="EMBL" id="KAF7316430.1"/>
    </source>
</evidence>
<dbReference type="AlphaFoldDB" id="A0A8H6TCR9"/>
<proteinExistence type="predicted"/>
<protein>
    <submittedName>
        <fullName evidence="1">Uncharacterized protein</fullName>
    </submittedName>
</protein>
<name>A0A8H6TCR9_9AGAR</name>
<evidence type="ECO:0000313" key="2">
    <source>
        <dbReference type="Proteomes" id="UP000636479"/>
    </source>
</evidence>
<dbReference type="RefSeq" id="XP_037226453.1">
    <property type="nucleotide sequence ID" value="XM_037358543.1"/>
</dbReference>